<proteinExistence type="predicted"/>
<evidence type="ECO:0000313" key="3">
    <source>
        <dbReference type="Proteomes" id="UP001177023"/>
    </source>
</evidence>
<accession>A0AA36DGQ7</accession>
<organism evidence="2 3">
    <name type="scientific">Mesorhabditis spiculigera</name>
    <dbReference type="NCBI Taxonomy" id="96644"/>
    <lineage>
        <taxon>Eukaryota</taxon>
        <taxon>Metazoa</taxon>
        <taxon>Ecdysozoa</taxon>
        <taxon>Nematoda</taxon>
        <taxon>Chromadorea</taxon>
        <taxon>Rhabditida</taxon>
        <taxon>Rhabditina</taxon>
        <taxon>Rhabditomorpha</taxon>
        <taxon>Rhabditoidea</taxon>
        <taxon>Rhabditidae</taxon>
        <taxon>Mesorhabditinae</taxon>
        <taxon>Mesorhabditis</taxon>
    </lineage>
</organism>
<keyword evidence="3" id="KW-1185">Reference proteome</keyword>
<feature type="compositionally biased region" description="Low complexity" evidence="1">
    <location>
        <begin position="11"/>
        <end position="23"/>
    </location>
</feature>
<sequence length="633" mass="71608">MEVDGDNKGDNNTSSTASSAAAAANRPMSWGDFGRIAEHNATQTLTAIAEMQRTAAPNQDTSDIPLATTSAQINSIHRVLNIPHLMEQIVSNVVDLKSRAALDHVSRQFHHLSRKTPFAFPLYPETLRLTFRHWFSAALTVGIGTIEMTSRVDALTQNSRGDHPVGQQPPEIMTLIDRIVSRVGPQHIHRLQIGVISEEDSARGVLGHLLLCTAGLLQYIDERLPAVTAIDFANCVFDHGASQYLLSPACKFPHRLTHLSFNRCSFDQTTPNIVELAMRKLITRRLRTFSINMFSLTSQGEGFLVALETLYHRLDTLDVFIDEQAFSTEVTAADGWVFLKRCAERAKDLRLHFRKGDPRHSPKLFAVARDCFQFSKLSELDIGLPVQSQEELDNLEALVKGLYWMRLKSFDFGGFSYRLAGPKCKTILKALAANLHQQNTLEKFSISSIAREYEQLVGDVLDALPSTVTHLKIQGINVRDSKMTDVVERLPDLKTFIFNELPRVTPLFVYNLLKKLTPPKLNTVETDVVCRPEILHFITDYYRMPDLQHVILHTDHYPGELIDILARNYRSYMVDTVGLPKFRTAYMITCHWRRADAPPPDRRSILDTKHPHVKPQRGSKRGELREWPAYGND</sequence>
<dbReference type="InterPro" id="IPR032675">
    <property type="entry name" value="LRR_dom_sf"/>
</dbReference>
<feature type="non-terminal residue" evidence="2">
    <location>
        <position position="1"/>
    </location>
</feature>
<evidence type="ECO:0000256" key="1">
    <source>
        <dbReference type="SAM" id="MobiDB-lite"/>
    </source>
</evidence>
<dbReference type="Gene3D" id="3.80.10.10">
    <property type="entry name" value="Ribonuclease Inhibitor"/>
    <property type="match status" value="1"/>
</dbReference>
<comment type="caution">
    <text evidence="2">The sequence shown here is derived from an EMBL/GenBank/DDBJ whole genome shotgun (WGS) entry which is preliminary data.</text>
</comment>
<dbReference type="SUPFAM" id="SSF52047">
    <property type="entry name" value="RNI-like"/>
    <property type="match status" value="1"/>
</dbReference>
<evidence type="ECO:0008006" key="4">
    <source>
        <dbReference type="Google" id="ProtNLM"/>
    </source>
</evidence>
<gene>
    <name evidence="2" type="ORF">MSPICULIGERA_LOCUS24038</name>
</gene>
<name>A0AA36DGQ7_9BILA</name>
<feature type="region of interest" description="Disordered" evidence="1">
    <location>
        <begin position="599"/>
        <end position="633"/>
    </location>
</feature>
<feature type="region of interest" description="Disordered" evidence="1">
    <location>
        <begin position="1"/>
        <end position="23"/>
    </location>
</feature>
<dbReference type="Proteomes" id="UP001177023">
    <property type="component" value="Unassembled WGS sequence"/>
</dbReference>
<dbReference type="EMBL" id="CATQJA010002707">
    <property type="protein sequence ID" value="CAJ0586030.1"/>
    <property type="molecule type" value="Genomic_DNA"/>
</dbReference>
<protein>
    <recommendedName>
        <fullName evidence="4">F-box domain-containing protein</fullName>
    </recommendedName>
</protein>
<dbReference type="AlphaFoldDB" id="A0AA36DGQ7"/>
<evidence type="ECO:0000313" key="2">
    <source>
        <dbReference type="EMBL" id="CAJ0586030.1"/>
    </source>
</evidence>
<feature type="compositionally biased region" description="Basic and acidic residues" evidence="1">
    <location>
        <begin position="599"/>
        <end position="610"/>
    </location>
</feature>
<reference evidence="2" key="1">
    <citation type="submission" date="2023-06" db="EMBL/GenBank/DDBJ databases">
        <authorList>
            <person name="Delattre M."/>
        </authorList>
    </citation>
    <scope>NUCLEOTIDE SEQUENCE</scope>
    <source>
        <strain evidence="2">AF72</strain>
    </source>
</reference>